<dbReference type="CDD" id="cd02440">
    <property type="entry name" value="AdoMet_MTases"/>
    <property type="match status" value="1"/>
</dbReference>
<evidence type="ECO:0000313" key="1">
    <source>
        <dbReference type="EMBL" id="MFD2206861.1"/>
    </source>
</evidence>
<evidence type="ECO:0000313" key="2">
    <source>
        <dbReference type="Proteomes" id="UP001597294"/>
    </source>
</evidence>
<dbReference type="PANTHER" id="PTHR43861:SF6">
    <property type="entry name" value="METHYLTRANSFERASE TYPE 11"/>
    <property type="match status" value="1"/>
</dbReference>
<dbReference type="Gene3D" id="3.40.50.150">
    <property type="entry name" value="Vaccinia Virus protein VP39"/>
    <property type="match status" value="1"/>
</dbReference>
<dbReference type="EMBL" id="JBHUII010000007">
    <property type="protein sequence ID" value="MFD2206861.1"/>
    <property type="molecule type" value="Genomic_DNA"/>
</dbReference>
<accession>A0ABW5BMX7</accession>
<keyword evidence="1" id="KW-0808">Transferase</keyword>
<dbReference type="Pfam" id="PF13489">
    <property type="entry name" value="Methyltransf_23"/>
    <property type="match status" value="1"/>
</dbReference>
<reference evidence="2" key="1">
    <citation type="journal article" date="2019" name="Int. J. Syst. Evol. Microbiol.">
        <title>The Global Catalogue of Microorganisms (GCM) 10K type strain sequencing project: providing services to taxonomists for standard genome sequencing and annotation.</title>
        <authorList>
            <consortium name="The Broad Institute Genomics Platform"/>
            <consortium name="The Broad Institute Genome Sequencing Center for Infectious Disease"/>
            <person name="Wu L."/>
            <person name="Ma J."/>
        </authorList>
    </citation>
    <scope>NUCLEOTIDE SEQUENCE [LARGE SCALE GENOMIC DNA]</scope>
    <source>
        <strain evidence="2">CGMCC 4.7192</strain>
    </source>
</reference>
<name>A0ABW5BMX7_9PROT</name>
<keyword evidence="1" id="KW-0489">Methyltransferase</keyword>
<organism evidence="1 2">
    <name type="scientific">Kiloniella antarctica</name>
    <dbReference type="NCBI Taxonomy" id="1550907"/>
    <lineage>
        <taxon>Bacteria</taxon>
        <taxon>Pseudomonadati</taxon>
        <taxon>Pseudomonadota</taxon>
        <taxon>Alphaproteobacteria</taxon>
        <taxon>Rhodospirillales</taxon>
        <taxon>Kiloniellaceae</taxon>
        <taxon>Kiloniella</taxon>
    </lineage>
</organism>
<dbReference type="Proteomes" id="UP001597294">
    <property type="component" value="Unassembled WGS sequence"/>
</dbReference>
<dbReference type="PANTHER" id="PTHR43861">
    <property type="entry name" value="TRANS-ACONITATE 2-METHYLTRANSFERASE-RELATED"/>
    <property type="match status" value="1"/>
</dbReference>
<dbReference type="EC" id="2.1.1.-" evidence="1"/>
<dbReference type="GO" id="GO:0008168">
    <property type="term" value="F:methyltransferase activity"/>
    <property type="evidence" value="ECO:0007669"/>
    <property type="project" value="UniProtKB-KW"/>
</dbReference>
<dbReference type="SUPFAM" id="SSF53335">
    <property type="entry name" value="S-adenosyl-L-methionine-dependent methyltransferases"/>
    <property type="match status" value="1"/>
</dbReference>
<proteinExistence type="predicted"/>
<dbReference type="InterPro" id="IPR029063">
    <property type="entry name" value="SAM-dependent_MTases_sf"/>
</dbReference>
<protein>
    <submittedName>
        <fullName evidence="1">Class I SAM-dependent methyltransferase</fullName>
        <ecNumber evidence="1">2.1.1.-</ecNumber>
    </submittedName>
</protein>
<comment type="caution">
    <text evidence="1">The sequence shown here is derived from an EMBL/GenBank/DDBJ whole genome shotgun (WGS) entry which is preliminary data.</text>
</comment>
<dbReference type="RefSeq" id="WP_380252913.1">
    <property type="nucleotide sequence ID" value="NZ_JBHUII010000007.1"/>
</dbReference>
<dbReference type="GO" id="GO:0032259">
    <property type="term" value="P:methylation"/>
    <property type="evidence" value="ECO:0007669"/>
    <property type="project" value="UniProtKB-KW"/>
</dbReference>
<sequence length="296" mass="33511">MKTDEYKQITNSTGYVSACPLPSPEMLARFYSEIYYQESATKTYQATYSNEELDQKRLRAKLLLHAVKAAQTEKKCNDFLEVGCGEGFVLQAAKEIGFNVAGIDFSSFGIQSFHPHLEEYLSTGDAFELLDNRYDSGTKVDVCILQNILEHVIDPEGLMQRIKAVLTPGGVAAINVPNDFSRMQEKLKDLDYVNQDYWFLPPQHLHYFNVDNIRPFMAKLGFEIVDMFGDFPIEMFLFHPGSNYASKPENGPAAHDARLIVDLLLAERGIENYYRFCQAMSACGIGRNVCVIVRPK</sequence>
<keyword evidence="2" id="KW-1185">Reference proteome</keyword>
<gene>
    <name evidence="1" type="ORF">ACFSKO_14615</name>
</gene>